<sequence length="149" mass="15660">MKVVIGLGNALRGDDAAGPATVEQLRPRLNGTVRLLTLNDPLHLPDCWEGADLAIVCDAVCSGATPGTLHRFEAHAAPLPASVRPALSSHGIGLAEVVELARRLGRLPRRLVIFGIEGRCFEPGTPLSPEVAAAVPRAAEAILQELRDA</sequence>
<proteinExistence type="inferred from homology"/>
<dbReference type="STRING" id="518766.Rmar_2591"/>
<dbReference type="GO" id="GO:0008047">
    <property type="term" value="F:enzyme activator activity"/>
    <property type="evidence" value="ECO:0007669"/>
    <property type="project" value="InterPro"/>
</dbReference>
<dbReference type="GO" id="GO:0016485">
    <property type="term" value="P:protein processing"/>
    <property type="evidence" value="ECO:0007669"/>
    <property type="project" value="TreeGrafter"/>
</dbReference>
<dbReference type="Gene3D" id="3.40.50.1450">
    <property type="entry name" value="HybD-like"/>
    <property type="match status" value="1"/>
</dbReference>
<dbReference type="NCBIfam" id="TIGR00072">
    <property type="entry name" value="hydrog_prot"/>
    <property type="match status" value="1"/>
</dbReference>
<dbReference type="PRINTS" id="PR00446">
    <property type="entry name" value="HYDRGNUPTAKE"/>
</dbReference>
<dbReference type="KEGG" id="rmr:Rmar_2591"/>
<keyword evidence="6" id="KW-1185">Reference proteome</keyword>
<keyword evidence="3" id="KW-0064">Aspartyl protease</keyword>
<dbReference type="eggNOG" id="COG0680">
    <property type="taxonomic scope" value="Bacteria"/>
</dbReference>
<dbReference type="RefSeq" id="WP_012845074.1">
    <property type="nucleotide sequence ID" value="NC_013501.1"/>
</dbReference>
<evidence type="ECO:0000256" key="1">
    <source>
        <dbReference type="ARBA" id="ARBA00006814"/>
    </source>
</evidence>
<dbReference type="GO" id="GO:0004190">
    <property type="term" value="F:aspartic-type endopeptidase activity"/>
    <property type="evidence" value="ECO:0007669"/>
    <property type="project" value="UniProtKB-KW"/>
</dbReference>
<dbReference type="AlphaFoldDB" id="D0MFX5"/>
<evidence type="ECO:0000313" key="6">
    <source>
        <dbReference type="Proteomes" id="UP000002221"/>
    </source>
</evidence>
<evidence type="ECO:0000256" key="3">
    <source>
        <dbReference type="ARBA" id="ARBA00022750"/>
    </source>
</evidence>
<evidence type="ECO:0000313" key="5">
    <source>
        <dbReference type="EMBL" id="ACY49464.1"/>
    </source>
</evidence>
<comment type="similarity">
    <text evidence="1">Belongs to the peptidase A31 family.</text>
</comment>
<dbReference type="Proteomes" id="UP000002221">
    <property type="component" value="Chromosome"/>
</dbReference>
<keyword evidence="4" id="KW-0378">Hydrolase</keyword>
<dbReference type="InterPro" id="IPR023430">
    <property type="entry name" value="Pept_HybD-like_dom_sf"/>
</dbReference>
<keyword evidence="2 5" id="KW-0645">Protease</keyword>
<dbReference type="InterPro" id="IPR000671">
    <property type="entry name" value="Peptidase_A31"/>
</dbReference>
<dbReference type="PANTHER" id="PTHR30302">
    <property type="entry name" value="HYDROGENASE 1 MATURATION PROTEASE"/>
    <property type="match status" value="1"/>
</dbReference>
<dbReference type="EMBL" id="CP001807">
    <property type="protein sequence ID" value="ACY49464.1"/>
    <property type="molecule type" value="Genomic_DNA"/>
</dbReference>
<dbReference type="HOGENOM" id="CLU_099037_2_1_10"/>
<evidence type="ECO:0000256" key="4">
    <source>
        <dbReference type="ARBA" id="ARBA00022801"/>
    </source>
</evidence>
<protein>
    <submittedName>
        <fullName evidence="5">Hydrogenase maturation protease</fullName>
    </submittedName>
</protein>
<reference evidence="5 6" key="1">
    <citation type="journal article" date="2009" name="Stand. Genomic Sci.">
        <title>Complete genome sequence of Rhodothermus marinus type strain (R-10).</title>
        <authorList>
            <person name="Nolan M."/>
            <person name="Tindall B.J."/>
            <person name="Pomrenke H."/>
            <person name="Lapidus A."/>
            <person name="Copeland A."/>
            <person name="Glavina Del Rio T."/>
            <person name="Lucas S."/>
            <person name="Chen F."/>
            <person name="Tice H."/>
            <person name="Cheng J.F."/>
            <person name="Saunders E."/>
            <person name="Han C."/>
            <person name="Bruce D."/>
            <person name="Goodwin L."/>
            <person name="Chain P."/>
            <person name="Pitluck S."/>
            <person name="Ovchinikova G."/>
            <person name="Pati A."/>
            <person name="Ivanova N."/>
            <person name="Mavromatis K."/>
            <person name="Chen A."/>
            <person name="Palaniappan K."/>
            <person name="Land M."/>
            <person name="Hauser L."/>
            <person name="Chang Y.J."/>
            <person name="Jeffries C.D."/>
            <person name="Brettin T."/>
            <person name="Goker M."/>
            <person name="Bristow J."/>
            <person name="Eisen J.A."/>
            <person name="Markowitz V."/>
            <person name="Hugenholtz P."/>
            <person name="Kyrpides N.C."/>
            <person name="Klenk H.P."/>
            <person name="Detter J.C."/>
        </authorList>
    </citation>
    <scope>NUCLEOTIDE SEQUENCE [LARGE SCALE GENOMIC DNA]</scope>
    <source>
        <strain evidence="6">ATCC 43812 / DSM 4252 / R-10</strain>
    </source>
</reference>
<dbReference type="CDD" id="cd00518">
    <property type="entry name" value="H2MP"/>
    <property type="match status" value="1"/>
</dbReference>
<dbReference type="SUPFAM" id="SSF53163">
    <property type="entry name" value="HybD-like"/>
    <property type="match status" value="1"/>
</dbReference>
<dbReference type="Pfam" id="PF01750">
    <property type="entry name" value="HycI"/>
    <property type="match status" value="1"/>
</dbReference>
<dbReference type="OrthoDB" id="9794619at2"/>
<gene>
    <name evidence="5" type="ordered locus">Rmar_2591</name>
</gene>
<organism evidence="5 6">
    <name type="scientific">Rhodothermus marinus (strain ATCC 43812 / DSM 4252 / R-10)</name>
    <name type="common">Rhodothermus obamensis</name>
    <dbReference type="NCBI Taxonomy" id="518766"/>
    <lineage>
        <taxon>Bacteria</taxon>
        <taxon>Pseudomonadati</taxon>
        <taxon>Rhodothermota</taxon>
        <taxon>Rhodothermia</taxon>
        <taxon>Rhodothermales</taxon>
        <taxon>Rhodothermaceae</taxon>
        <taxon>Rhodothermus</taxon>
    </lineage>
</organism>
<name>D0MFX5_RHOM4</name>
<dbReference type="PANTHER" id="PTHR30302:SF1">
    <property type="entry name" value="HYDROGENASE 2 MATURATION PROTEASE"/>
    <property type="match status" value="1"/>
</dbReference>
<accession>D0MFX5</accession>
<evidence type="ECO:0000256" key="2">
    <source>
        <dbReference type="ARBA" id="ARBA00022670"/>
    </source>
</evidence>